<dbReference type="Proteomes" id="UP001374535">
    <property type="component" value="Chromosome 1"/>
</dbReference>
<organism evidence="1 2">
    <name type="scientific">Vigna mungo</name>
    <name type="common">Black gram</name>
    <name type="synonym">Phaseolus mungo</name>
    <dbReference type="NCBI Taxonomy" id="3915"/>
    <lineage>
        <taxon>Eukaryota</taxon>
        <taxon>Viridiplantae</taxon>
        <taxon>Streptophyta</taxon>
        <taxon>Embryophyta</taxon>
        <taxon>Tracheophyta</taxon>
        <taxon>Spermatophyta</taxon>
        <taxon>Magnoliopsida</taxon>
        <taxon>eudicotyledons</taxon>
        <taxon>Gunneridae</taxon>
        <taxon>Pentapetalae</taxon>
        <taxon>rosids</taxon>
        <taxon>fabids</taxon>
        <taxon>Fabales</taxon>
        <taxon>Fabaceae</taxon>
        <taxon>Papilionoideae</taxon>
        <taxon>50 kb inversion clade</taxon>
        <taxon>NPAAA clade</taxon>
        <taxon>indigoferoid/millettioid clade</taxon>
        <taxon>Phaseoleae</taxon>
        <taxon>Vigna</taxon>
    </lineage>
</organism>
<evidence type="ECO:0000313" key="2">
    <source>
        <dbReference type="Proteomes" id="UP001374535"/>
    </source>
</evidence>
<evidence type="ECO:0000313" key="1">
    <source>
        <dbReference type="EMBL" id="WVZ22531.1"/>
    </source>
</evidence>
<reference evidence="1 2" key="1">
    <citation type="journal article" date="2023" name="Life. Sci Alliance">
        <title>Evolutionary insights into 3D genome organization and epigenetic landscape of Vigna mungo.</title>
        <authorList>
            <person name="Junaid A."/>
            <person name="Singh B."/>
            <person name="Bhatia S."/>
        </authorList>
    </citation>
    <scope>NUCLEOTIDE SEQUENCE [LARGE SCALE GENOMIC DNA]</scope>
    <source>
        <strain evidence="1">Urdbean</strain>
    </source>
</reference>
<dbReference type="EMBL" id="CP144700">
    <property type="protein sequence ID" value="WVZ22531.1"/>
    <property type="molecule type" value="Genomic_DNA"/>
</dbReference>
<name>A0AAQ3SB53_VIGMU</name>
<dbReference type="AlphaFoldDB" id="A0AAQ3SB53"/>
<proteinExistence type="predicted"/>
<keyword evidence="2" id="KW-1185">Reference proteome</keyword>
<protein>
    <submittedName>
        <fullName evidence="1">Uncharacterized protein</fullName>
    </submittedName>
</protein>
<sequence length="109" mass="12325">MQNQTSFLAQSLPPQMVESCNVVRERSRSMVLLTEGCKGKLPSKTHVCTHGKERQGSFHNGPQIDLSFELVYIGDSTRSLVLSRDVRKATIKEANIESFVFKTPDRRML</sequence>
<gene>
    <name evidence="1" type="ORF">V8G54_001075</name>
</gene>
<accession>A0AAQ3SB53</accession>